<dbReference type="EMBL" id="DF973553">
    <property type="protein sequence ID" value="GAU34382.1"/>
    <property type="molecule type" value="Genomic_DNA"/>
</dbReference>
<keyword evidence="2" id="KW-1185">Reference proteome</keyword>
<dbReference type="PANTHER" id="PTHR36617">
    <property type="entry name" value="PROTEIN, PUTATIVE-RELATED"/>
    <property type="match status" value="1"/>
</dbReference>
<name>A0A2Z6NCL1_TRISU</name>
<gene>
    <name evidence="1" type="ORF">TSUD_217220</name>
</gene>
<proteinExistence type="predicted"/>
<dbReference type="PANTHER" id="PTHR36617:SF15">
    <property type="entry name" value="REVERSE TRANSCRIPTASE ZINC-BINDING DOMAIN-CONTAINING PROTEIN"/>
    <property type="match status" value="1"/>
</dbReference>
<accession>A0A2Z6NCL1</accession>
<sequence>MTVDKDNGGLNFRDLEGFNLAMLDKQGWKLITNSFSLLTRVLKAKYFPRNGFLDVNIGHNPSYTWRSIQSSIPLLSLGYRWKIGDGRNINVWTEPWILSRSNMRPTTLPHSSFVNLYVSHLFDPVTNSCNRYLIATTLNPQDAADICKILLHSRSMHDTIVWKASPKGNYIIKSAYRLCMSLTSQDNNTTHISGDWRQIWSSQVPPKLKHFCWRMLRIISSNKVQPSSSRSTMSS</sequence>
<evidence type="ECO:0000313" key="1">
    <source>
        <dbReference type="EMBL" id="GAU34382.1"/>
    </source>
</evidence>
<dbReference type="AlphaFoldDB" id="A0A2Z6NCL1"/>
<organism evidence="1 2">
    <name type="scientific">Trifolium subterraneum</name>
    <name type="common">Subterranean clover</name>
    <dbReference type="NCBI Taxonomy" id="3900"/>
    <lineage>
        <taxon>Eukaryota</taxon>
        <taxon>Viridiplantae</taxon>
        <taxon>Streptophyta</taxon>
        <taxon>Embryophyta</taxon>
        <taxon>Tracheophyta</taxon>
        <taxon>Spermatophyta</taxon>
        <taxon>Magnoliopsida</taxon>
        <taxon>eudicotyledons</taxon>
        <taxon>Gunneridae</taxon>
        <taxon>Pentapetalae</taxon>
        <taxon>rosids</taxon>
        <taxon>fabids</taxon>
        <taxon>Fabales</taxon>
        <taxon>Fabaceae</taxon>
        <taxon>Papilionoideae</taxon>
        <taxon>50 kb inversion clade</taxon>
        <taxon>NPAAA clade</taxon>
        <taxon>Hologalegina</taxon>
        <taxon>IRL clade</taxon>
        <taxon>Trifolieae</taxon>
        <taxon>Trifolium</taxon>
    </lineage>
</organism>
<evidence type="ECO:0008006" key="3">
    <source>
        <dbReference type="Google" id="ProtNLM"/>
    </source>
</evidence>
<dbReference type="Proteomes" id="UP000242715">
    <property type="component" value="Unassembled WGS sequence"/>
</dbReference>
<dbReference type="OrthoDB" id="1112297at2759"/>
<protein>
    <recommendedName>
        <fullName evidence="3">Reverse transcriptase zinc-binding domain-containing protein</fullName>
    </recommendedName>
</protein>
<reference evidence="2" key="1">
    <citation type="journal article" date="2017" name="Front. Plant Sci.">
        <title>Climate Clever Clovers: New Paradigm to Reduce the Environmental Footprint of Ruminants by Breeding Low Methanogenic Forages Utilizing Haplotype Variation.</title>
        <authorList>
            <person name="Kaur P."/>
            <person name="Appels R."/>
            <person name="Bayer P.E."/>
            <person name="Keeble-Gagnere G."/>
            <person name="Wang J."/>
            <person name="Hirakawa H."/>
            <person name="Shirasawa K."/>
            <person name="Vercoe P."/>
            <person name="Stefanova K."/>
            <person name="Durmic Z."/>
            <person name="Nichols P."/>
            <person name="Revell C."/>
            <person name="Isobe S.N."/>
            <person name="Edwards D."/>
            <person name="Erskine W."/>
        </authorList>
    </citation>
    <scope>NUCLEOTIDE SEQUENCE [LARGE SCALE GENOMIC DNA]</scope>
    <source>
        <strain evidence="2">cv. Daliak</strain>
    </source>
</reference>
<evidence type="ECO:0000313" key="2">
    <source>
        <dbReference type="Proteomes" id="UP000242715"/>
    </source>
</evidence>